<dbReference type="SUPFAM" id="SSF48498">
    <property type="entry name" value="Tetracyclin repressor-like, C-terminal domain"/>
    <property type="match status" value="1"/>
</dbReference>
<evidence type="ECO:0000256" key="2">
    <source>
        <dbReference type="PROSITE-ProRule" id="PRU00335"/>
    </source>
</evidence>
<dbReference type="PROSITE" id="PS50977">
    <property type="entry name" value="HTH_TETR_2"/>
    <property type="match status" value="1"/>
</dbReference>
<reference evidence="4 5" key="1">
    <citation type="submission" date="2016-10" db="EMBL/GenBank/DDBJ databases">
        <authorList>
            <person name="de Groot N.N."/>
        </authorList>
    </citation>
    <scope>NUCLEOTIDE SEQUENCE [LARGE SCALE GENOMIC DNA]</scope>
    <source>
        <strain evidence="4 5">ATCC 43154</strain>
    </source>
</reference>
<dbReference type="InterPro" id="IPR009057">
    <property type="entry name" value="Homeodomain-like_sf"/>
</dbReference>
<dbReference type="InterPro" id="IPR054422">
    <property type="entry name" value="TetR-like_HI_0893_C"/>
</dbReference>
<evidence type="ECO:0000313" key="5">
    <source>
        <dbReference type="Proteomes" id="UP000199470"/>
    </source>
</evidence>
<feature type="DNA-binding region" description="H-T-H motif" evidence="2">
    <location>
        <begin position="29"/>
        <end position="48"/>
    </location>
</feature>
<dbReference type="STRING" id="758825.SAMN02982985_04924"/>
<evidence type="ECO:0000256" key="1">
    <source>
        <dbReference type="ARBA" id="ARBA00023125"/>
    </source>
</evidence>
<dbReference type="Pfam" id="PF00440">
    <property type="entry name" value="TetR_N"/>
    <property type="match status" value="1"/>
</dbReference>
<dbReference type="OrthoDB" id="63332at2"/>
<organism evidence="4 5">
    <name type="scientific">Rugamonas rubra</name>
    <dbReference type="NCBI Taxonomy" id="758825"/>
    <lineage>
        <taxon>Bacteria</taxon>
        <taxon>Pseudomonadati</taxon>
        <taxon>Pseudomonadota</taxon>
        <taxon>Betaproteobacteria</taxon>
        <taxon>Burkholderiales</taxon>
        <taxon>Oxalobacteraceae</taxon>
        <taxon>Telluria group</taxon>
        <taxon>Rugamonas</taxon>
    </lineage>
</organism>
<keyword evidence="1 2" id="KW-0238">DNA-binding</keyword>
<dbReference type="Proteomes" id="UP000199470">
    <property type="component" value="Unassembled WGS sequence"/>
</dbReference>
<dbReference type="SUPFAM" id="SSF46689">
    <property type="entry name" value="Homeodomain-like"/>
    <property type="match status" value="1"/>
</dbReference>
<dbReference type="Gene3D" id="1.10.357.10">
    <property type="entry name" value="Tetracycline Repressor, domain 2"/>
    <property type="match status" value="1"/>
</dbReference>
<feature type="domain" description="HTH tetR-type" evidence="3">
    <location>
        <begin position="6"/>
        <end position="66"/>
    </location>
</feature>
<proteinExistence type="predicted"/>
<gene>
    <name evidence="4" type="ORF">SAMN02982985_04924</name>
</gene>
<dbReference type="InterPro" id="IPR050109">
    <property type="entry name" value="HTH-type_TetR-like_transc_reg"/>
</dbReference>
<evidence type="ECO:0000259" key="3">
    <source>
        <dbReference type="PROSITE" id="PS50977"/>
    </source>
</evidence>
<accession>A0A1I4SSM8</accession>
<evidence type="ECO:0000313" key="4">
    <source>
        <dbReference type="EMBL" id="SFM67442.1"/>
    </source>
</evidence>
<dbReference type="GO" id="GO:0003677">
    <property type="term" value="F:DNA binding"/>
    <property type="evidence" value="ECO:0007669"/>
    <property type="project" value="UniProtKB-UniRule"/>
</dbReference>
<sequence length="190" mass="21079">MKPKDTEKLRKIVQATYALVQQRGLAALTLAEIARAAGIATSTLYIYFDSKQALLDQLYQDAKTATFERLVADAAPTPPLKARVRSIWLNMLANRLANPAEIIFMEQYTSSQFMSEANRELGGRLAGFFHAILKNGQDEETLKAVPLPFLMALFLGSVQETARLVRQGVLADDEQTRATGFLLCWDAIKA</sequence>
<name>A0A1I4SSM8_9BURK</name>
<dbReference type="PANTHER" id="PTHR30055">
    <property type="entry name" value="HTH-TYPE TRANSCRIPTIONAL REGULATOR RUTR"/>
    <property type="match status" value="1"/>
</dbReference>
<dbReference type="InterPro" id="IPR036271">
    <property type="entry name" value="Tet_transcr_reg_TetR-rel_C_sf"/>
</dbReference>
<keyword evidence="5" id="KW-1185">Reference proteome</keyword>
<dbReference type="InterPro" id="IPR001647">
    <property type="entry name" value="HTH_TetR"/>
</dbReference>
<dbReference type="RefSeq" id="WP_093390342.1">
    <property type="nucleotide sequence ID" value="NZ_FOTW01000027.1"/>
</dbReference>
<protein>
    <submittedName>
        <fullName evidence="4">Transcriptional regulator, TetR family</fullName>
    </submittedName>
</protein>
<dbReference type="AlphaFoldDB" id="A0A1I4SSM8"/>
<dbReference type="EMBL" id="FOTW01000027">
    <property type="protein sequence ID" value="SFM67442.1"/>
    <property type="molecule type" value="Genomic_DNA"/>
</dbReference>
<dbReference type="PRINTS" id="PR00455">
    <property type="entry name" value="HTHTETR"/>
</dbReference>
<dbReference type="Pfam" id="PF22604">
    <property type="entry name" value="TetR_HI_0893_C"/>
    <property type="match status" value="1"/>
</dbReference>